<dbReference type="InterPro" id="IPR016169">
    <property type="entry name" value="FAD-bd_PCMH_sub2"/>
</dbReference>
<evidence type="ECO:0000313" key="4">
    <source>
        <dbReference type="EMBL" id="BBG27821.1"/>
    </source>
</evidence>
<accession>A0A510DYK5</accession>
<dbReference type="SUPFAM" id="SSF56176">
    <property type="entry name" value="FAD-binding/transporter-associated domain-like"/>
    <property type="match status" value="1"/>
</dbReference>
<dbReference type="EMBL" id="AP018929">
    <property type="protein sequence ID" value="BBG25040.1"/>
    <property type="molecule type" value="Genomic_DNA"/>
</dbReference>
<dbReference type="GO" id="GO:0008720">
    <property type="term" value="F:D-lactate dehydrogenase (NAD+) activity"/>
    <property type="evidence" value="ECO:0007669"/>
    <property type="project" value="TreeGrafter"/>
</dbReference>
<dbReference type="InterPro" id="IPR036318">
    <property type="entry name" value="FAD-bd_PCMH-like_sf"/>
</dbReference>
<accession>A0A510E5M1</accession>
<dbReference type="EMBL" id="AP018930">
    <property type="protein sequence ID" value="BBG27821.1"/>
    <property type="molecule type" value="Genomic_DNA"/>
</dbReference>
<name>A0A510DYK5_9CREN</name>
<keyword evidence="5" id="KW-1185">Reference proteome</keyword>
<dbReference type="GO" id="GO:0004458">
    <property type="term" value="F:D-lactate dehydrogenase (cytochrome) activity"/>
    <property type="evidence" value="ECO:0007669"/>
    <property type="project" value="TreeGrafter"/>
</dbReference>
<dbReference type="GO" id="GO:1903457">
    <property type="term" value="P:lactate catabolic process"/>
    <property type="evidence" value="ECO:0007669"/>
    <property type="project" value="TreeGrafter"/>
</dbReference>
<organism evidence="3 5">
    <name type="scientific">Sulfuracidifex tepidarius</name>
    <dbReference type="NCBI Taxonomy" id="1294262"/>
    <lineage>
        <taxon>Archaea</taxon>
        <taxon>Thermoproteota</taxon>
        <taxon>Thermoprotei</taxon>
        <taxon>Sulfolobales</taxon>
        <taxon>Sulfolobaceae</taxon>
        <taxon>Sulfuracidifex</taxon>
    </lineage>
</organism>
<dbReference type="KEGG" id="step:IC006_2375"/>
<evidence type="ECO:0000259" key="2">
    <source>
        <dbReference type="PROSITE" id="PS51387"/>
    </source>
</evidence>
<proteinExistence type="inferred from homology"/>
<reference evidence="6" key="1">
    <citation type="submission" date="2018-09" db="EMBL/GenBank/DDBJ databases">
        <title>Complete Genome Sequencing of Sulfolobus sp. JCM 16834.</title>
        <authorList>
            <person name="Kato S."/>
            <person name="Itoh T."/>
            <person name="Ohkuma M."/>
        </authorList>
    </citation>
    <scope>NUCLEOTIDE SEQUENCE [LARGE SCALE GENOMIC DNA]</scope>
    <source>
        <strain evidence="6">IC-007</strain>
    </source>
</reference>
<evidence type="ECO:0000313" key="5">
    <source>
        <dbReference type="Proteomes" id="UP000322983"/>
    </source>
</evidence>
<dbReference type="Gene3D" id="3.30.465.10">
    <property type="match status" value="1"/>
</dbReference>
<dbReference type="InterPro" id="IPR006094">
    <property type="entry name" value="Oxid_FAD_bind_N"/>
</dbReference>
<sequence>MKTGVSFSTDPEVVAEKSSDLTRMSPELSHLSGKADLVAFPKSEEDVVKVVEVALEEHVPLVPRGAGRNNIGGVIPMKGGIILDMGGMTYHHEDEKRFMTQPGVKYFDEGMTFNARIYPSTFRDGVTIGGNFEGGCGGIGAFRYNRVWWQAESVRMVNPKGKVVSLTADDVKVAAHAEGTTGIVTEISLLKKEWANDVPVTLKFESIDDAVKFSLDAYDEYYPIYHMTLRSPRASTSMEGETGVASSGWFVIISLPEGETLEVPKKAQVVHDEGRLWERRDLFFGGIIWFFWRRLGQVFYLTRDIQVENLHELLVNVSSMSTVQVEFLRGGIAHPFLITTDSSSFNAVKKVMYSFPGRNFDLHDVKINGRLDRDHLQKIITYKKAYDKEDLFNPGKLSF</sequence>
<dbReference type="PANTHER" id="PTHR11748:SF111">
    <property type="entry name" value="D-LACTATE DEHYDROGENASE, MITOCHONDRIAL-RELATED"/>
    <property type="match status" value="1"/>
</dbReference>
<feature type="domain" description="FAD-binding PCMH-type" evidence="2">
    <location>
        <begin position="31"/>
        <end position="194"/>
    </location>
</feature>
<evidence type="ECO:0000256" key="1">
    <source>
        <dbReference type="ARBA" id="ARBA00008000"/>
    </source>
</evidence>
<evidence type="ECO:0000313" key="6">
    <source>
        <dbReference type="Proteomes" id="UP000325030"/>
    </source>
</evidence>
<reference evidence="3 5" key="2">
    <citation type="journal article" date="2020" name="Int. J. Syst. Evol. Microbiol.">
        <title>Sulfuracidifex tepidarius gen. nov., sp. nov. and transfer of Sulfolobus metallicus Huber and Stetter 1992 to the genus Sulfuracidifex as Sulfuracidifex metallicus comb. nov.</title>
        <authorList>
            <person name="Itoh T."/>
            <person name="Miura T."/>
            <person name="Sakai H.D."/>
            <person name="Kato S."/>
            <person name="Ohkuma M."/>
            <person name="Takashina T."/>
        </authorList>
    </citation>
    <scope>NUCLEOTIDE SEQUENCE [LARGE SCALE GENOMIC DNA]</scope>
    <source>
        <strain evidence="3 5">IC-006</strain>
        <strain evidence="4">IC-007</strain>
    </source>
</reference>
<dbReference type="PROSITE" id="PS51387">
    <property type="entry name" value="FAD_PCMH"/>
    <property type="match status" value="1"/>
</dbReference>
<dbReference type="Proteomes" id="UP000322983">
    <property type="component" value="Chromosome"/>
</dbReference>
<dbReference type="Proteomes" id="UP000325030">
    <property type="component" value="Chromosome"/>
</dbReference>
<dbReference type="AlphaFoldDB" id="A0A510DYK5"/>
<evidence type="ECO:0000313" key="3">
    <source>
        <dbReference type="EMBL" id="BBG25040.1"/>
    </source>
</evidence>
<gene>
    <name evidence="3" type="ORF">IC006_2375</name>
    <name evidence="4" type="ORF">IC007_2376</name>
</gene>
<dbReference type="InterPro" id="IPR016166">
    <property type="entry name" value="FAD-bd_PCMH"/>
</dbReference>
<dbReference type="PANTHER" id="PTHR11748">
    <property type="entry name" value="D-LACTATE DEHYDROGENASE"/>
    <property type="match status" value="1"/>
</dbReference>
<protein>
    <submittedName>
        <fullName evidence="3">D-lactate dehydrogenase</fullName>
    </submittedName>
</protein>
<comment type="similarity">
    <text evidence="1">Belongs to the FAD-binding oxidoreductase/transferase type 4 family.</text>
</comment>
<dbReference type="GO" id="GO:0071949">
    <property type="term" value="F:FAD binding"/>
    <property type="evidence" value="ECO:0007669"/>
    <property type="project" value="InterPro"/>
</dbReference>
<dbReference type="Pfam" id="PF01565">
    <property type="entry name" value="FAD_binding_4"/>
    <property type="match status" value="1"/>
</dbReference>
<dbReference type="STRING" id="1294262.GCA_001316085_02079"/>